<gene>
    <name evidence="2" type="ORF">F2Q69_00021931</name>
</gene>
<reference evidence="2" key="1">
    <citation type="submission" date="2019-12" db="EMBL/GenBank/DDBJ databases">
        <title>Genome sequencing and annotation of Brassica cretica.</title>
        <authorList>
            <person name="Studholme D.J."/>
            <person name="Sarris P."/>
        </authorList>
    </citation>
    <scope>NUCLEOTIDE SEQUENCE</scope>
    <source>
        <strain evidence="2">PFS-109/04</strain>
        <tissue evidence="2">Leaf</tissue>
    </source>
</reference>
<organism evidence="2 3">
    <name type="scientific">Brassica cretica</name>
    <name type="common">Mustard</name>
    <dbReference type="NCBI Taxonomy" id="69181"/>
    <lineage>
        <taxon>Eukaryota</taxon>
        <taxon>Viridiplantae</taxon>
        <taxon>Streptophyta</taxon>
        <taxon>Embryophyta</taxon>
        <taxon>Tracheophyta</taxon>
        <taxon>Spermatophyta</taxon>
        <taxon>Magnoliopsida</taxon>
        <taxon>eudicotyledons</taxon>
        <taxon>Gunneridae</taxon>
        <taxon>Pentapetalae</taxon>
        <taxon>rosids</taxon>
        <taxon>malvids</taxon>
        <taxon>Brassicales</taxon>
        <taxon>Brassicaceae</taxon>
        <taxon>Brassiceae</taxon>
        <taxon>Brassica</taxon>
    </lineage>
</organism>
<evidence type="ECO:0000256" key="1">
    <source>
        <dbReference type="SAM" id="MobiDB-lite"/>
    </source>
</evidence>
<dbReference type="AlphaFoldDB" id="A0A8S9Q9Z7"/>
<dbReference type="EMBL" id="QGKX02001290">
    <property type="protein sequence ID" value="KAF3538957.1"/>
    <property type="molecule type" value="Genomic_DNA"/>
</dbReference>
<sequence>MVSSKALQSYICSQNLVLAGPSSLASHKQNHRELYQISASGPADKQVGHEYSKETSSEGTSGGC</sequence>
<evidence type="ECO:0000313" key="3">
    <source>
        <dbReference type="Proteomes" id="UP000712600"/>
    </source>
</evidence>
<name>A0A8S9Q9Z7_BRACR</name>
<feature type="compositionally biased region" description="Basic and acidic residues" evidence="1">
    <location>
        <begin position="46"/>
        <end position="56"/>
    </location>
</feature>
<comment type="caution">
    <text evidence="2">The sequence shown here is derived from an EMBL/GenBank/DDBJ whole genome shotgun (WGS) entry which is preliminary data.</text>
</comment>
<dbReference type="Proteomes" id="UP000712600">
    <property type="component" value="Unassembled WGS sequence"/>
</dbReference>
<evidence type="ECO:0000313" key="2">
    <source>
        <dbReference type="EMBL" id="KAF3538957.1"/>
    </source>
</evidence>
<proteinExistence type="predicted"/>
<protein>
    <submittedName>
        <fullName evidence="2">Uncharacterized protein</fullName>
    </submittedName>
</protein>
<feature type="region of interest" description="Disordered" evidence="1">
    <location>
        <begin position="24"/>
        <end position="64"/>
    </location>
</feature>
<accession>A0A8S9Q9Z7</accession>